<name>S9NWS1_CYSF2</name>
<comment type="caution">
    <text evidence="1">The sequence shown here is derived from an EMBL/GenBank/DDBJ whole genome shotgun (WGS) entry which is preliminary data.</text>
</comment>
<gene>
    <name evidence="1" type="ORF">D187_009361</name>
</gene>
<proteinExistence type="predicted"/>
<sequence length="44" mass="4930">MKFPFCSAKKSSVRNDSSLPMRVPIVMAPRHTRLTYAPVLPSLV</sequence>
<reference evidence="1" key="1">
    <citation type="submission" date="2013-05" db="EMBL/GenBank/DDBJ databases">
        <title>Genome assembly of Cystobacter fuscus DSM 2262.</title>
        <authorList>
            <person name="Sharma G."/>
            <person name="Khatri I."/>
            <person name="Kaur C."/>
            <person name="Mayilraj S."/>
            <person name="Subramanian S."/>
        </authorList>
    </citation>
    <scope>NUCLEOTIDE SEQUENCE [LARGE SCALE GENOMIC DNA]</scope>
    <source>
        <strain evidence="1">DSM 2262</strain>
    </source>
</reference>
<dbReference type="EMBL" id="ANAH02000072">
    <property type="protein sequence ID" value="EPX55366.1"/>
    <property type="molecule type" value="Genomic_DNA"/>
</dbReference>
<accession>S9NWS1</accession>
<keyword evidence="2" id="KW-1185">Reference proteome</keyword>
<dbReference type="Proteomes" id="UP000011682">
    <property type="component" value="Unassembled WGS sequence"/>
</dbReference>
<evidence type="ECO:0000313" key="1">
    <source>
        <dbReference type="EMBL" id="EPX55366.1"/>
    </source>
</evidence>
<dbReference type="AlphaFoldDB" id="S9NWS1"/>
<protein>
    <submittedName>
        <fullName evidence="1">Uncharacterized protein</fullName>
    </submittedName>
</protein>
<organism evidence="1 2">
    <name type="scientific">Cystobacter fuscus (strain ATCC 25194 / DSM 2262 / NBRC 100088 / M29)</name>
    <dbReference type="NCBI Taxonomy" id="1242864"/>
    <lineage>
        <taxon>Bacteria</taxon>
        <taxon>Pseudomonadati</taxon>
        <taxon>Myxococcota</taxon>
        <taxon>Myxococcia</taxon>
        <taxon>Myxococcales</taxon>
        <taxon>Cystobacterineae</taxon>
        <taxon>Archangiaceae</taxon>
        <taxon>Cystobacter</taxon>
    </lineage>
</organism>
<evidence type="ECO:0000313" key="2">
    <source>
        <dbReference type="Proteomes" id="UP000011682"/>
    </source>
</evidence>